<evidence type="ECO:0000256" key="12">
    <source>
        <dbReference type="ARBA" id="ARBA00044668"/>
    </source>
</evidence>
<evidence type="ECO:0000256" key="13">
    <source>
        <dbReference type="ARBA" id="ARBA00044710"/>
    </source>
</evidence>
<dbReference type="InterPro" id="IPR020846">
    <property type="entry name" value="MFS_dom"/>
</dbReference>
<dbReference type="PROSITE" id="PS50850">
    <property type="entry name" value="MFS"/>
    <property type="match status" value="1"/>
</dbReference>
<comment type="caution">
    <text evidence="18">The sequence shown here is derived from an EMBL/GenBank/DDBJ whole genome shotgun (WGS) entry which is preliminary data.</text>
</comment>
<name>A0A9P1M2A6_9DINO</name>
<comment type="catalytic activity">
    <reaction evidence="10">
        <text>D-xylose(out) = D-xylose(in)</text>
        <dbReference type="Rhea" id="RHEA:78427"/>
        <dbReference type="ChEBI" id="CHEBI:53455"/>
    </reaction>
    <physiologicalReaction direction="left-to-right" evidence="10">
        <dbReference type="Rhea" id="RHEA:78428"/>
    </physiologicalReaction>
</comment>
<comment type="catalytic activity">
    <reaction evidence="8">
        <text>D-galactose(in) = D-galactose(out)</text>
        <dbReference type="Rhea" id="RHEA:34915"/>
        <dbReference type="ChEBI" id="CHEBI:4139"/>
    </reaction>
    <physiologicalReaction direction="right-to-left" evidence="8">
        <dbReference type="Rhea" id="RHEA:34917"/>
    </physiologicalReaction>
</comment>
<keyword evidence="4 15" id="KW-0813">Transport</keyword>
<dbReference type="AlphaFoldDB" id="A0A9P1M2A6"/>
<reference evidence="19" key="2">
    <citation type="submission" date="2024-04" db="EMBL/GenBank/DDBJ databases">
        <authorList>
            <person name="Chen Y."/>
            <person name="Shah S."/>
            <person name="Dougan E. K."/>
            <person name="Thang M."/>
            <person name="Chan C."/>
        </authorList>
    </citation>
    <scope>NUCLEOTIDE SEQUENCE [LARGE SCALE GENOMIC DNA]</scope>
</reference>
<evidence type="ECO:0000256" key="2">
    <source>
        <dbReference type="ARBA" id="ARBA00010992"/>
    </source>
</evidence>
<feature type="domain" description="Major facilitator superfamily (MFS) profile" evidence="17">
    <location>
        <begin position="57"/>
        <end position="496"/>
    </location>
</feature>
<dbReference type="InterPro" id="IPR005828">
    <property type="entry name" value="MFS_sugar_transport-like"/>
</dbReference>
<dbReference type="PROSITE" id="PS00216">
    <property type="entry name" value="SUGAR_TRANSPORT_1"/>
    <property type="match status" value="1"/>
</dbReference>
<feature type="transmembrane region" description="Helical" evidence="16">
    <location>
        <begin position="53"/>
        <end position="77"/>
    </location>
</feature>
<evidence type="ECO:0000313" key="18">
    <source>
        <dbReference type="EMBL" id="CAI4018532.1"/>
    </source>
</evidence>
<dbReference type="InterPro" id="IPR050360">
    <property type="entry name" value="MFS_Sugar_Transporters"/>
</dbReference>
<feature type="transmembrane region" description="Helical" evidence="16">
    <location>
        <begin position="443"/>
        <end position="461"/>
    </location>
</feature>
<dbReference type="InterPro" id="IPR003663">
    <property type="entry name" value="Sugar/inositol_transpt"/>
</dbReference>
<evidence type="ECO:0000256" key="4">
    <source>
        <dbReference type="ARBA" id="ARBA00022448"/>
    </source>
</evidence>
<comment type="catalytic activity">
    <reaction evidence="12">
        <text>D-glucosamine(out) = D-glucosamine(in)</text>
        <dbReference type="Rhea" id="RHEA:78423"/>
        <dbReference type="ChEBI" id="CHEBI:58723"/>
    </reaction>
    <physiologicalReaction direction="left-to-right" evidence="12">
        <dbReference type="Rhea" id="RHEA:78424"/>
    </physiologicalReaction>
</comment>
<feature type="transmembrane region" description="Helical" evidence="16">
    <location>
        <begin position="337"/>
        <end position="361"/>
    </location>
</feature>
<evidence type="ECO:0000256" key="11">
    <source>
        <dbReference type="ARBA" id="ARBA00044662"/>
    </source>
</evidence>
<dbReference type="NCBIfam" id="TIGR00879">
    <property type="entry name" value="SP"/>
    <property type="match status" value="1"/>
</dbReference>
<evidence type="ECO:0000256" key="6">
    <source>
        <dbReference type="ARBA" id="ARBA00022989"/>
    </source>
</evidence>
<feature type="transmembrane region" description="Helical" evidence="16">
    <location>
        <begin position="302"/>
        <end position="325"/>
    </location>
</feature>
<dbReference type="OrthoDB" id="6612291at2759"/>
<keyword evidence="20" id="KW-1185">Reference proteome</keyword>
<dbReference type="PROSITE" id="PS00217">
    <property type="entry name" value="SUGAR_TRANSPORT_2"/>
    <property type="match status" value="1"/>
</dbReference>
<dbReference type="FunFam" id="1.20.1250.20:FF:000134">
    <property type="entry name" value="MFS sugar transporter protein"/>
    <property type="match status" value="1"/>
</dbReference>
<dbReference type="PANTHER" id="PTHR48022">
    <property type="entry name" value="PLASTIDIC GLUCOSE TRANSPORTER 4"/>
    <property type="match status" value="1"/>
</dbReference>
<evidence type="ECO:0000256" key="16">
    <source>
        <dbReference type="SAM" id="Phobius"/>
    </source>
</evidence>
<dbReference type="Proteomes" id="UP001152797">
    <property type="component" value="Unassembled WGS sequence"/>
</dbReference>
<comment type="catalytic activity">
    <reaction evidence="11">
        <text>D-mannose(out) = D-mannose(in)</text>
        <dbReference type="Rhea" id="RHEA:78391"/>
        <dbReference type="ChEBI" id="CHEBI:4208"/>
    </reaction>
    <physiologicalReaction direction="left-to-right" evidence="11">
        <dbReference type="Rhea" id="RHEA:78392"/>
    </physiologicalReaction>
</comment>
<evidence type="ECO:0000313" key="19">
    <source>
        <dbReference type="EMBL" id="CAL1171907.1"/>
    </source>
</evidence>
<proteinExistence type="inferred from homology"/>
<organism evidence="18">
    <name type="scientific">Cladocopium goreaui</name>
    <dbReference type="NCBI Taxonomy" id="2562237"/>
    <lineage>
        <taxon>Eukaryota</taxon>
        <taxon>Sar</taxon>
        <taxon>Alveolata</taxon>
        <taxon>Dinophyceae</taxon>
        <taxon>Suessiales</taxon>
        <taxon>Symbiodiniaceae</taxon>
        <taxon>Cladocopium</taxon>
    </lineage>
</organism>
<evidence type="ECO:0000256" key="5">
    <source>
        <dbReference type="ARBA" id="ARBA00022692"/>
    </source>
</evidence>
<dbReference type="GO" id="GO:0005351">
    <property type="term" value="F:carbohydrate:proton symporter activity"/>
    <property type="evidence" value="ECO:0007669"/>
    <property type="project" value="TreeGrafter"/>
</dbReference>
<keyword evidence="5 16" id="KW-0812">Transmembrane</keyword>
<evidence type="ECO:0000256" key="14">
    <source>
        <dbReference type="ARBA" id="ARBA00044780"/>
    </source>
</evidence>
<comment type="subcellular location">
    <subcellularLocation>
        <location evidence="1">Membrane</location>
        <topology evidence="1">Multi-pass membrane protein</topology>
    </subcellularLocation>
</comment>
<feature type="transmembrane region" description="Helical" evidence="16">
    <location>
        <begin position="130"/>
        <end position="152"/>
    </location>
</feature>
<feature type="transmembrane region" description="Helical" evidence="16">
    <location>
        <begin position="368"/>
        <end position="387"/>
    </location>
</feature>
<evidence type="ECO:0000256" key="1">
    <source>
        <dbReference type="ARBA" id="ARBA00004141"/>
    </source>
</evidence>
<feature type="transmembrane region" description="Helical" evidence="16">
    <location>
        <begin position="97"/>
        <end position="123"/>
    </location>
</feature>
<dbReference type="EMBL" id="CAMXCT020006700">
    <property type="protein sequence ID" value="CAL1171907.1"/>
    <property type="molecule type" value="Genomic_DNA"/>
</dbReference>
<dbReference type="EMBL" id="CAMXCT010006700">
    <property type="protein sequence ID" value="CAI4018532.1"/>
    <property type="molecule type" value="Genomic_DNA"/>
</dbReference>
<feature type="transmembrane region" description="Helical" evidence="16">
    <location>
        <begin position="188"/>
        <end position="210"/>
    </location>
</feature>
<dbReference type="Gene3D" id="1.20.1250.20">
    <property type="entry name" value="MFS general substrate transporter like domains"/>
    <property type="match status" value="1"/>
</dbReference>
<dbReference type="Pfam" id="PF00083">
    <property type="entry name" value="Sugar_tr"/>
    <property type="match status" value="1"/>
</dbReference>
<dbReference type="SUPFAM" id="SSF103473">
    <property type="entry name" value="MFS general substrate transporter"/>
    <property type="match status" value="1"/>
</dbReference>
<keyword evidence="6 16" id="KW-1133">Transmembrane helix</keyword>
<dbReference type="PANTHER" id="PTHR48022:SF2">
    <property type="entry name" value="PLASTIDIC GLUCOSE TRANSPORTER 4"/>
    <property type="match status" value="1"/>
</dbReference>
<comment type="similarity">
    <text evidence="2 15">Belongs to the major facilitator superfamily. Sugar transporter (TC 2.A.1.1) family.</text>
</comment>
<evidence type="ECO:0000256" key="3">
    <source>
        <dbReference type="ARBA" id="ARBA00011738"/>
    </source>
</evidence>
<evidence type="ECO:0000259" key="17">
    <source>
        <dbReference type="PROSITE" id="PS50850"/>
    </source>
</evidence>
<dbReference type="InterPro" id="IPR005829">
    <property type="entry name" value="Sugar_transporter_CS"/>
</dbReference>
<protein>
    <recommendedName>
        <fullName evidence="14">Hexose transporter 1</fullName>
    </recommendedName>
</protein>
<comment type="catalytic activity">
    <reaction evidence="13">
        <text>D-fructose(out) = D-fructose(in)</text>
        <dbReference type="Rhea" id="RHEA:60372"/>
        <dbReference type="ChEBI" id="CHEBI:37721"/>
    </reaction>
    <physiologicalReaction direction="left-to-right" evidence="13">
        <dbReference type="Rhea" id="RHEA:60373"/>
    </physiologicalReaction>
</comment>
<dbReference type="InterPro" id="IPR036259">
    <property type="entry name" value="MFS_trans_sf"/>
</dbReference>
<feature type="transmembrane region" description="Helical" evidence="16">
    <location>
        <begin position="158"/>
        <end position="176"/>
    </location>
</feature>
<dbReference type="PRINTS" id="PR00171">
    <property type="entry name" value="SUGRTRNSPORT"/>
</dbReference>
<evidence type="ECO:0000256" key="10">
    <source>
        <dbReference type="ARBA" id="ARBA00044656"/>
    </source>
</evidence>
<feature type="transmembrane region" description="Helical" evidence="16">
    <location>
        <begin position="407"/>
        <end position="431"/>
    </location>
</feature>
<evidence type="ECO:0000313" key="20">
    <source>
        <dbReference type="Proteomes" id="UP001152797"/>
    </source>
</evidence>
<evidence type="ECO:0000256" key="7">
    <source>
        <dbReference type="ARBA" id="ARBA00023136"/>
    </source>
</evidence>
<gene>
    <name evidence="18" type="ORF">C1SCF055_LOCUS43087</name>
</gene>
<evidence type="ECO:0000256" key="15">
    <source>
        <dbReference type="RuleBase" id="RU003346"/>
    </source>
</evidence>
<comment type="subunit">
    <text evidence="3">Homodimer.</text>
</comment>
<evidence type="ECO:0000256" key="8">
    <source>
        <dbReference type="ARBA" id="ARBA00044637"/>
    </source>
</evidence>
<dbReference type="GO" id="GO:0016020">
    <property type="term" value="C:membrane"/>
    <property type="evidence" value="ECO:0007669"/>
    <property type="project" value="UniProtKB-SubCell"/>
</dbReference>
<accession>A0A9P1M2A6</accession>
<comment type="catalytic activity">
    <reaction evidence="9">
        <text>D-glucose(out) = D-glucose(in)</text>
        <dbReference type="Rhea" id="RHEA:60376"/>
        <dbReference type="ChEBI" id="CHEBI:4167"/>
    </reaction>
    <physiologicalReaction direction="left-to-right" evidence="9">
        <dbReference type="Rhea" id="RHEA:60377"/>
    </physiologicalReaction>
</comment>
<keyword evidence="7 16" id="KW-0472">Membrane</keyword>
<feature type="transmembrane region" description="Helical" evidence="16">
    <location>
        <begin position="473"/>
        <end position="491"/>
    </location>
</feature>
<evidence type="ECO:0000256" key="9">
    <source>
        <dbReference type="ARBA" id="ARBA00044648"/>
    </source>
</evidence>
<dbReference type="EMBL" id="CAMXCT030006700">
    <property type="protein sequence ID" value="CAL4805844.1"/>
    <property type="molecule type" value="Genomic_DNA"/>
</dbReference>
<reference evidence="18" key="1">
    <citation type="submission" date="2022-10" db="EMBL/GenBank/DDBJ databases">
        <authorList>
            <person name="Chen Y."/>
            <person name="Dougan E. K."/>
            <person name="Chan C."/>
            <person name="Rhodes N."/>
            <person name="Thang M."/>
        </authorList>
    </citation>
    <scope>NUCLEOTIDE SEQUENCE</scope>
</reference>
<feature type="transmembrane region" description="Helical" evidence="16">
    <location>
        <begin position="222"/>
        <end position="240"/>
    </location>
</feature>
<sequence length="536" mass="58554">MEFRRGVKSPLADDSNDCGLAFEEVRATLTKMQFTDKAILDAELVGGTASRSYVILVGLFAALGGFLFGLDLGYISGVESMESFSDDVLHGETMRPITTGTVTGIFALGAVIAAFPAVISFVVDLVGRRGCMILGGATFCVGATVQGAAFTLNTILCGRMIAGFAVGLLSANVPLYQGEIAPPEQRGTIVALYQLAITMGIMVAFWTNYWLQPEKHGWRCSILLQLIPGGLFAMGATFMPQSPRWLVSRRRYKSALETLRRIRGKNDDVRIELVECYKEYRRERSTGKPNYVEFLTGESGKVLCIGILLQLLQQLCGLNVFMYYGPTVFKKIFHTQGASFLFAALSGLVNFLSTFPALCLVDRVGRTTLLLFSACGMTICCVILAAVGDACFSSGTIDSCGTISKYAMAGAVFMDIFNYAYGWGPVVWIYCAEIFSLKYKTKANGLTTGANWVGNFLIGFSPPWLMEKIGFKTFWIFAAINLLAAIVSCRLPETKGKSLEEIQVLFHTWLHGKEVPAELFLCTDDEVSETDSDSDL</sequence>